<accession>A0ABQ9X8E6</accession>
<keyword evidence="3" id="KW-1185">Reference proteome</keyword>
<proteinExistence type="predicted"/>
<keyword evidence="1" id="KW-0732">Signal</keyword>
<protein>
    <submittedName>
        <fullName evidence="2">Uncharacterized protein</fullName>
    </submittedName>
</protein>
<dbReference type="Proteomes" id="UP001281761">
    <property type="component" value="Unassembled WGS sequence"/>
</dbReference>
<feature type="chain" id="PRO_5045988700" evidence="1">
    <location>
        <begin position="20"/>
        <end position="377"/>
    </location>
</feature>
<reference evidence="2 3" key="1">
    <citation type="journal article" date="2022" name="bioRxiv">
        <title>Genomics of Preaxostyla Flagellates Illuminates Evolutionary Transitions and the Path Towards Mitochondrial Loss.</title>
        <authorList>
            <person name="Novak L.V.F."/>
            <person name="Treitli S.C."/>
            <person name="Pyrih J."/>
            <person name="Halakuc P."/>
            <person name="Pipaliya S.V."/>
            <person name="Vacek V."/>
            <person name="Brzon O."/>
            <person name="Soukal P."/>
            <person name="Eme L."/>
            <person name="Dacks J.B."/>
            <person name="Karnkowska A."/>
            <person name="Elias M."/>
            <person name="Hampl V."/>
        </authorList>
    </citation>
    <scope>NUCLEOTIDE SEQUENCE [LARGE SCALE GENOMIC DNA]</scope>
    <source>
        <strain evidence="2">NAU3</strain>
        <tissue evidence="2">Gut</tissue>
    </source>
</reference>
<sequence length="377" mass="40006">MFFLFALLSASNFQSVSNAQDGPTDLALEDQVPNEGTANLVLTFAAATDCPASSKITVIFVEQGAGSANAADDEVTIEVASTPAPDATKKTVTCPLTGIGGTKSLQFGATYNLKSYQYKAETAIPAAGPLAAVEITIEEPLVEVTVTVEPKTVTTLTIVASIEKAAEAKVEAEAVFTPKTKDAKEVKKTFTFAKGDKSASAEFKLAAAEAADTLVYGEEYTITCAGFYIKGSPITIEDYTKLTITPKLDKAGEKADGAKDHVSLTFVNGLLPAEVAKETPKQNLKLTTVEKPASNEDFVLNKAEGIEWTHTKGQLVVKYIYDVAKMNKYPAGSDVKLKATLEVDDLKWENVEFAYTEGAKSVASVVAALFAVLALVF</sequence>
<name>A0ABQ9X8E6_9EUKA</name>
<evidence type="ECO:0000313" key="3">
    <source>
        <dbReference type="Proteomes" id="UP001281761"/>
    </source>
</evidence>
<evidence type="ECO:0000313" key="2">
    <source>
        <dbReference type="EMBL" id="KAK2948613.1"/>
    </source>
</evidence>
<feature type="signal peptide" evidence="1">
    <location>
        <begin position="1"/>
        <end position="19"/>
    </location>
</feature>
<comment type="caution">
    <text evidence="2">The sequence shown here is derived from an EMBL/GenBank/DDBJ whole genome shotgun (WGS) entry which is preliminary data.</text>
</comment>
<gene>
    <name evidence="2" type="ORF">BLNAU_16432</name>
</gene>
<organism evidence="2 3">
    <name type="scientific">Blattamonas nauphoetae</name>
    <dbReference type="NCBI Taxonomy" id="2049346"/>
    <lineage>
        <taxon>Eukaryota</taxon>
        <taxon>Metamonada</taxon>
        <taxon>Preaxostyla</taxon>
        <taxon>Oxymonadida</taxon>
        <taxon>Blattamonas</taxon>
    </lineage>
</organism>
<dbReference type="EMBL" id="JARBJD010000172">
    <property type="protein sequence ID" value="KAK2948613.1"/>
    <property type="molecule type" value="Genomic_DNA"/>
</dbReference>
<evidence type="ECO:0000256" key="1">
    <source>
        <dbReference type="SAM" id="SignalP"/>
    </source>
</evidence>